<dbReference type="FunFam" id="3.40.50.720:FF:000121">
    <property type="entry name" value="Prostaglandin reductase 2"/>
    <property type="match status" value="1"/>
</dbReference>
<dbReference type="InterPro" id="IPR045010">
    <property type="entry name" value="MDR_fam"/>
</dbReference>
<dbReference type="SMART" id="SM00829">
    <property type="entry name" value="PKS_ER"/>
    <property type="match status" value="1"/>
</dbReference>
<dbReference type="OrthoDB" id="809632at2759"/>
<evidence type="ECO:0000313" key="4">
    <source>
        <dbReference type="Proteomes" id="UP000258309"/>
    </source>
</evidence>
<evidence type="ECO:0000259" key="2">
    <source>
        <dbReference type="SMART" id="SM00829"/>
    </source>
</evidence>
<dbReference type="EMBL" id="NCSJ02000045">
    <property type="protein sequence ID" value="RFU32917.1"/>
    <property type="molecule type" value="Genomic_DNA"/>
</dbReference>
<accession>A0A3E2HHS1</accession>
<dbReference type="SUPFAM" id="SSF51735">
    <property type="entry name" value="NAD(P)-binding Rossmann-fold domains"/>
    <property type="match status" value="1"/>
</dbReference>
<dbReference type="PANTHER" id="PTHR43205:SF42">
    <property type="entry name" value="ALCOHOL DEHYDROGENASE, ZINC-CONTAINING (AFU_ORTHOLOGUE AFUA_7G04530)"/>
    <property type="match status" value="1"/>
</dbReference>
<dbReference type="InterPro" id="IPR011032">
    <property type="entry name" value="GroES-like_sf"/>
</dbReference>
<dbReference type="Pfam" id="PF00107">
    <property type="entry name" value="ADH_zinc_N"/>
    <property type="match status" value="1"/>
</dbReference>
<feature type="non-terminal residue" evidence="3">
    <location>
        <position position="349"/>
    </location>
</feature>
<sequence length="349" mass="38273">MTFTNTQLIYARTPAPTIIPDLSNGTFTLKTEQISETIPDDKVIVRVHHLSLDPAMRHWLTAQRSYIEPVQLGEVMRCQASAQIIAVGRGLKDRFKKGDWIIAMTGCQEYALLTAEEIQFRNAILPGSRPSDSLSILGDTLLTAYFGIIEVSKVKRGDTVVISGAAGATGIMAGQIAKLKGAKVIGIAGSQEKCEFLVNELGLDAAINYKDQDWAEKLKAAVLPGYIDVYFDNVGGEVLDNCLRLAARNSRFTICGNISQYNAEKPRGPSNIIQTQRITMKGFIVFDYIPQFSKALEELRQWLQEGRIQRKEYIISGGLKAVPQGLVGLFAGVNTGKMMVEVASQSEAI</sequence>
<dbReference type="CDD" id="cd05288">
    <property type="entry name" value="PGDH"/>
    <property type="match status" value="1"/>
</dbReference>
<evidence type="ECO:0000313" key="3">
    <source>
        <dbReference type="EMBL" id="RFU32917.1"/>
    </source>
</evidence>
<organism evidence="3 4">
    <name type="scientific">Scytalidium lignicola</name>
    <name type="common">Hyphomycete</name>
    <dbReference type="NCBI Taxonomy" id="5539"/>
    <lineage>
        <taxon>Eukaryota</taxon>
        <taxon>Fungi</taxon>
        <taxon>Dikarya</taxon>
        <taxon>Ascomycota</taxon>
        <taxon>Pezizomycotina</taxon>
        <taxon>Leotiomycetes</taxon>
        <taxon>Leotiomycetes incertae sedis</taxon>
        <taxon>Scytalidium</taxon>
    </lineage>
</organism>
<name>A0A3E2HHS1_SCYLI</name>
<dbReference type="GO" id="GO:0016628">
    <property type="term" value="F:oxidoreductase activity, acting on the CH-CH group of donors, NAD or NADP as acceptor"/>
    <property type="evidence" value="ECO:0007669"/>
    <property type="project" value="InterPro"/>
</dbReference>
<evidence type="ECO:0000256" key="1">
    <source>
        <dbReference type="ARBA" id="ARBA00023002"/>
    </source>
</evidence>
<dbReference type="Gene3D" id="3.90.180.10">
    <property type="entry name" value="Medium-chain alcohol dehydrogenases, catalytic domain"/>
    <property type="match status" value="1"/>
</dbReference>
<dbReference type="InterPro" id="IPR036291">
    <property type="entry name" value="NAD(P)-bd_dom_sf"/>
</dbReference>
<dbReference type="InterPro" id="IPR020843">
    <property type="entry name" value="ER"/>
</dbReference>
<dbReference type="Pfam" id="PF16884">
    <property type="entry name" value="ADH_N_2"/>
    <property type="match status" value="1"/>
</dbReference>
<protein>
    <recommendedName>
        <fullName evidence="2">Enoyl reductase (ER) domain-containing protein</fullName>
    </recommendedName>
</protein>
<feature type="non-terminal residue" evidence="3">
    <location>
        <position position="1"/>
    </location>
</feature>
<reference evidence="3 4" key="1">
    <citation type="submission" date="2018-05" db="EMBL/GenBank/DDBJ databases">
        <title>Draft genome sequence of Scytalidium lignicola DSM 105466, a ubiquitous saprotrophic fungus.</title>
        <authorList>
            <person name="Buettner E."/>
            <person name="Gebauer A.M."/>
            <person name="Hofrichter M."/>
            <person name="Liers C."/>
            <person name="Kellner H."/>
        </authorList>
    </citation>
    <scope>NUCLEOTIDE SEQUENCE [LARGE SCALE GENOMIC DNA]</scope>
    <source>
        <strain evidence="3 4">DSM 105466</strain>
    </source>
</reference>
<dbReference type="SUPFAM" id="SSF50129">
    <property type="entry name" value="GroES-like"/>
    <property type="match status" value="1"/>
</dbReference>
<dbReference type="AlphaFoldDB" id="A0A3E2HHS1"/>
<feature type="domain" description="Enoyl reductase (ER)" evidence="2">
    <location>
        <begin position="25"/>
        <end position="340"/>
    </location>
</feature>
<dbReference type="Gene3D" id="3.40.50.720">
    <property type="entry name" value="NAD(P)-binding Rossmann-like Domain"/>
    <property type="match status" value="1"/>
</dbReference>
<dbReference type="Proteomes" id="UP000258309">
    <property type="component" value="Unassembled WGS sequence"/>
</dbReference>
<dbReference type="PANTHER" id="PTHR43205">
    <property type="entry name" value="PROSTAGLANDIN REDUCTASE"/>
    <property type="match status" value="1"/>
</dbReference>
<dbReference type="InterPro" id="IPR013149">
    <property type="entry name" value="ADH-like_C"/>
</dbReference>
<keyword evidence="4" id="KW-1185">Reference proteome</keyword>
<dbReference type="InterPro" id="IPR041694">
    <property type="entry name" value="ADH_N_2"/>
</dbReference>
<gene>
    <name evidence="3" type="ORF">B7463_g3412</name>
</gene>
<keyword evidence="1" id="KW-0560">Oxidoreductase</keyword>
<comment type="caution">
    <text evidence="3">The sequence shown here is derived from an EMBL/GenBank/DDBJ whole genome shotgun (WGS) entry which is preliminary data.</text>
</comment>
<dbReference type="OMA" id="EEKCRYA"/>
<proteinExistence type="predicted"/>